<dbReference type="InterPro" id="IPR038765">
    <property type="entry name" value="Papain-like_cys_pep_sf"/>
</dbReference>
<dbReference type="EMBL" id="CAJOBC010008136">
    <property type="protein sequence ID" value="CAF3953449.1"/>
    <property type="molecule type" value="Genomic_DNA"/>
</dbReference>
<evidence type="ECO:0000313" key="4">
    <source>
        <dbReference type="Proteomes" id="UP000663829"/>
    </source>
</evidence>
<dbReference type="GO" id="GO:0016874">
    <property type="term" value="F:ligase activity"/>
    <property type="evidence" value="ECO:0007669"/>
    <property type="project" value="TreeGrafter"/>
</dbReference>
<dbReference type="SUPFAM" id="SSF54001">
    <property type="entry name" value="Cysteine proteinases"/>
    <property type="match status" value="1"/>
</dbReference>
<feature type="domain" description="Peptidase C51" evidence="1">
    <location>
        <begin position="87"/>
        <end position="228"/>
    </location>
</feature>
<dbReference type="PANTHER" id="PTHR30094:SF0">
    <property type="entry name" value="BIFUNCTIONAL GLUTATHIONYLSPERMIDINE SYNTHETASE_AMIDASE-RELATED"/>
    <property type="match status" value="1"/>
</dbReference>
<evidence type="ECO:0000313" key="2">
    <source>
        <dbReference type="EMBL" id="CAF1189204.1"/>
    </source>
</evidence>
<dbReference type="Proteomes" id="UP000681722">
    <property type="component" value="Unassembled WGS sequence"/>
</dbReference>
<keyword evidence="4" id="KW-1185">Reference proteome</keyword>
<protein>
    <recommendedName>
        <fullName evidence="1">Peptidase C51 domain-containing protein</fullName>
    </recommendedName>
</protein>
<dbReference type="EMBL" id="CAJNOQ010008136">
    <property type="protein sequence ID" value="CAF1189204.1"/>
    <property type="molecule type" value="Genomic_DNA"/>
</dbReference>
<dbReference type="Proteomes" id="UP000663829">
    <property type="component" value="Unassembled WGS sequence"/>
</dbReference>
<dbReference type="Gene3D" id="3.90.1720.10">
    <property type="entry name" value="endopeptidase domain like (from Nostoc punctiforme)"/>
    <property type="match status" value="1"/>
</dbReference>
<name>A0A814VHZ7_9BILA</name>
<dbReference type="InterPro" id="IPR051705">
    <property type="entry name" value="Gsp_Synthetase/Amidase"/>
</dbReference>
<accession>A0A814VHZ7</accession>
<dbReference type="AlphaFoldDB" id="A0A814VHZ7"/>
<dbReference type="Pfam" id="PF05257">
    <property type="entry name" value="CHAP"/>
    <property type="match status" value="1"/>
</dbReference>
<organism evidence="2 4">
    <name type="scientific">Didymodactylos carnosus</name>
    <dbReference type="NCBI Taxonomy" id="1234261"/>
    <lineage>
        <taxon>Eukaryota</taxon>
        <taxon>Metazoa</taxon>
        <taxon>Spiralia</taxon>
        <taxon>Gnathifera</taxon>
        <taxon>Rotifera</taxon>
        <taxon>Eurotatoria</taxon>
        <taxon>Bdelloidea</taxon>
        <taxon>Philodinida</taxon>
        <taxon>Philodinidae</taxon>
        <taxon>Didymodactylos</taxon>
    </lineage>
</organism>
<dbReference type="OrthoDB" id="299748at2759"/>
<evidence type="ECO:0000259" key="1">
    <source>
        <dbReference type="PROSITE" id="PS50911"/>
    </source>
</evidence>
<proteinExistence type="predicted"/>
<sequence length="263" mass="31008">MKHPLGPEVLNFEEDAEFEMTLNHLTLERPKLKLANIKPCSRATDNDWTLGFETYPTVMPFRQNNQYFDVINSVRFVANNRLSYRRTKDESATTLSELQDHLSKNVRYQWQCVEFARRWLLMRKSCTFKDIPCAFNIWDELPYIERVTDGRHFPLCPVPNGSPKPPKKDSLLIYPRSRKMPYGHVSVITDVVSGYVHIAEQNNLCHYWPGDYARRAPLRFHQGAYYIDDGDKIYGWMEIENNDQLQPFVESDIDSIREQYLHP</sequence>
<evidence type="ECO:0000313" key="3">
    <source>
        <dbReference type="EMBL" id="CAF3953449.1"/>
    </source>
</evidence>
<reference evidence="2" key="1">
    <citation type="submission" date="2021-02" db="EMBL/GenBank/DDBJ databases">
        <authorList>
            <person name="Nowell W R."/>
        </authorList>
    </citation>
    <scope>NUCLEOTIDE SEQUENCE</scope>
</reference>
<dbReference type="PANTHER" id="PTHR30094">
    <property type="entry name" value="BIFUNCTIONAL GLUTATHIONYLSPERMIDINE SYNTHETASE/AMIDASE-RELATED"/>
    <property type="match status" value="1"/>
</dbReference>
<gene>
    <name evidence="2" type="ORF">GPM918_LOCUS23115</name>
    <name evidence="3" type="ORF">SRO942_LOCUS23113</name>
</gene>
<comment type="caution">
    <text evidence="2">The sequence shown here is derived from an EMBL/GenBank/DDBJ whole genome shotgun (WGS) entry which is preliminary data.</text>
</comment>
<dbReference type="InterPro" id="IPR007921">
    <property type="entry name" value="CHAP_dom"/>
</dbReference>
<dbReference type="PROSITE" id="PS50911">
    <property type="entry name" value="CHAP"/>
    <property type="match status" value="1"/>
</dbReference>